<dbReference type="STRING" id="40754.THII_3622"/>
<dbReference type="Pfam" id="PF05226">
    <property type="entry name" value="CHASE2"/>
    <property type="match status" value="1"/>
</dbReference>
<evidence type="ECO:0000259" key="8">
    <source>
        <dbReference type="PROSITE" id="PS50125"/>
    </source>
</evidence>
<keyword evidence="3" id="KW-1003">Cell membrane</keyword>
<evidence type="ECO:0000256" key="7">
    <source>
        <dbReference type="SAM" id="Phobius"/>
    </source>
</evidence>
<accession>A0A090AK60</accession>
<evidence type="ECO:0000256" key="2">
    <source>
        <dbReference type="ARBA" id="ARBA00005381"/>
    </source>
</evidence>
<dbReference type="InterPro" id="IPR007890">
    <property type="entry name" value="CHASE2"/>
</dbReference>
<organism evidence="9 10">
    <name type="scientific">Thioploca ingrica</name>
    <dbReference type="NCBI Taxonomy" id="40754"/>
    <lineage>
        <taxon>Bacteria</taxon>
        <taxon>Pseudomonadati</taxon>
        <taxon>Pseudomonadota</taxon>
        <taxon>Gammaproteobacteria</taxon>
        <taxon>Thiotrichales</taxon>
        <taxon>Thiotrichaceae</taxon>
        <taxon>Thioploca</taxon>
    </lineage>
</organism>
<dbReference type="Proteomes" id="UP000031623">
    <property type="component" value="Chromosome"/>
</dbReference>
<dbReference type="EMBL" id="AP014633">
    <property type="protein sequence ID" value="BAP57919.1"/>
    <property type="molecule type" value="Genomic_DNA"/>
</dbReference>
<evidence type="ECO:0000313" key="9">
    <source>
        <dbReference type="EMBL" id="BAP57919.1"/>
    </source>
</evidence>
<evidence type="ECO:0000256" key="3">
    <source>
        <dbReference type="ARBA" id="ARBA00022475"/>
    </source>
</evidence>
<keyword evidence="10" id="KW-1185">Reference proteome</keyword>
<evidence type="ECO:0000313" key="10">
    <source>
        <dbReference type="Proteomes" id="UP000031623"/>
    </source>
</evidence>
<dbReference type="AlphaFoldDB" id="A0A090AK60"/>
<sequence length="747" mass="84287">MSQPVIVVIKRHALRTVLSLTILLFFVLHAFKVIEWDFIYALEHKVYDTRLELTLPNTTDPRIVIVDIDEPSLREIGRWPWNRAVMAKLVDQLFNTYQIDVLGMDAMFAEHDNSSGLKKLEELAQGPLKEATSFLDILTGLRNTLDYDKVFSKSLQSRRIVLSYAFTTAQEAMTNIETGQLPPPAFTRQEVQTHGLKYIEGRGFAANLPEFQASALTAGHFNMEPDSDGIVRRVPMLYGYKGQLYESLSLAVTRIALGVSHLELDFSIEGKQRYLKNLIIGNRKIPVDEYLQTLVPYRGTSPRFPYVSAANVLKGQINNPALLQNKIVLLGTTAQGLSDLRVTPMGNIYPGVEIHANLIAGILDNSIMSALLHQNILEFWLFLLIGLVMITLLPLFSPLMATLGTLGLSGLLVWVNLVIWADHHLVLPLAMTLLLILSLFIFNMSYGYFVESSNKRHLTNLFGQYIPPELVDEMSKNLGNTFSMEGESRKMTVLFSDVRGFTTISEGLDPKELSELMNEYLTPMTRIIHEHRGTIDKYMGDAIMAFWGAPLHDAQHARHALDAAMEMIQHLTEMQPLFKAKGWPEIQIGTGLNTGVMSVGNMGSQFRIAYTVLGDSVNLGSRLEGLTKQYGVQIIVSEATQATVPEYLYRELDRVRVKGKDQPVAIFEPIGLRNKVDVQTVVEIGCYEQALASYRQQKWAEAKTQFTELHQQSPEQVLYRLYAERVEYFMENPPAKNWDGVYTFTTK</sequence>
<dbReference type="PANTHER" id="PTHR43081:SF1">
    <property type="entry name" value="ADENYLATE CYCLASE, TERMINAL-DIFFERENTIATION SPECIFIC"/>
    <property type="match status" value="1"/>
</dbReference>
<dbReference type="InterPro" id="IPR029787">
    <property type="entry name" value="Nucleotide_cyclase"/>
</dbReference>
<feature type="transmembrane region" description="Helical" evidence="7">
    <location>
        <begin position="12"/>
        <end position="31"/>
    </location>
</feature>
<dbReference type="FunFam" id="3.30.70.1230:FF:000016">
    <property type="entry name" value="Adenylate/guanylate cyclase domain-containing protein"/>
    <property type="match status" value="1"/>
</dbReference>
<evidence type="ECO:0000256" key="5">
    <source>
        <dbReference type="ARBA" id="ARBA00022989"/>
    </source>
</evidence>
<protein>
    <submittedName>
        <fullName evidence="9">Adenylate/guanylate cyclase</fullName>
    </submittedName>
</protein>
<dbReference type="InterPro" id="IPR050697">
    <property type="entry name" value="Adenylyl/Guanylyl_Cyclase_3/4"/>
</dbReference>
<dbReference type="PROSITE" id="PS50125">
    <property type="entry name" value="GUANYLATE_CYCLASE_2"/>
    <property type="match status" value="1"/>
</dbReference>
<evidence type="ECO:0000256" key="1">
    <source>
        <dbReference type="ARBA" id="ARBA00004196"/>
    </source>
</evidence>
<proteinExistence type="inferred from homology"/>
<dbReference type="GO" id="GO:0006171">
    <property type="term" value="P:cAMP biosynthetic process"/>
    <property type="evidence" value="ECO:0007669"/>
    <property type="project" value="TreeGrafter"/>
</dbReference>
<dbReference type="SUPFAM" id="SSF55073">
    <property type="entry name" value="Nucleotide cyclase"/>
    <property type="match status" value="1"/>
</dbReference>
<keyword evidence="4 7" id="KW-0812">Transmembrane</keyword>
<dbReference type="GO" id="GO:0035556">
    <property type="term" value="P:intracellular signal transduction"/>
    <property type="evidence" value="ECO:0007669"/>
    <property type="project" value="InterPro"/>
</dbReference>
<keyword evidence="5 7" id="KW-1133">Transmembrane helix</keyword>
<gene>
    <name evidence="9" type="ORF">THII_3622</name>
</gene>
<evidence type="ECO:0000256" key="4">
    <source>
        <dbReference type="ARBA" id="ARBA00022692"/>
    </source>
</evidence>
<reference evidence="9 10" key="1">
    <citation type="journal article" date="2014" name="ISME J.">
        <title>Ecophysiology of Thioploca ingrica as revealed by the complete genome sequence supplemented with proteomic evidence.</title>
        <authorList>
            <person name="Kojima H."/>
            <person name="Ogura Y."/>
            <person name="Yamamoto N."/>
            <person name="Togashi T."/>
            <person name="Mori H."/>
            <person name="Watanabe T."/>
            <person name="Nemoto F."/>
            <person name="Kurokawa K."/>
            <person name="Hayashi T."/>
            <person name="Fukui M."/>
        </authorList>
    </citation>
    <scope>NUCLEOTIDE SEQUENCE [LARGE SCALE GENOMIC DNA]</scope>
</reference>
<dbReference type="CDD" id="cd07302">
    <property type="entry name" value="CHD"/>
    <property type="match status" value="1"/>
</dbReference>
<dbReference type="SMART" id="SM01080">
    <property type="entry name" value="CHASE2"/>
    <property type="match status" value="1"/>
</dbReference>
<comment type="similarity">
    <text evidence="2">Belongs to the adenylyl cyclase class-3 family.</text>
</comment>
<dbReference type="SMART" id="SM00044">
    <property type="entry name" value="CYCc"/>
    <property type="match status" value="1"/>
</dbReference>
<feature type="transmembrane region" description="Helical" evidence="7">
    <location>
        <begin position="379"/>
        <end position="396"/>
    </location>
</feature>
<dbReference type="KEGG" id="tig:THII_3622"/>
<dbReference type="Pfam" id="PF00211">
    <property type="entry name" value="Guanylate_cyc"/>
    <property type="match status" value="1"/>
</dbReference>
<dbReference type="GO" id="GO:0030313">
    <property type="term" value="C:cell envelope"/>
    <property type="evidence" value="ECO:0007669"/>
    <property type="project" value="UniProtKB-SubCell"/>
</dbReference>
<comment type="subcellular location">
    <subcellularLocation>
        <location evidence="1">Cell envelope</location>
    </subcellularLocation>
</comment>
<keyword evidence="6 7" id="KW-0472">Membrane</keyword>
<feature type="transmembrane region" description="Helical" evidence="7">
    <location>
        <begin position="403"/>
        <end position="421"/>
    </location>
</feature>
<dbReference type="Gene3D" id="3.30.70.1230">
    <property type="entry name" value="Nucleotide cyclase"/>
    <property type="match status" value="1"/>
</dbReference>
<dbReference type="OrthoDB" id="9806704at2"/>
<feature type="domain" description="Guanylate cyclase" evidence="8">
    <location>
        <begin position="492"/>
        <end position="624"/>
    </location>
</feature>
<feature type="transmembrane region" description="Helical" evidence="7">
    <location>
        <begin position="427"/>
        <end position="449"/>
    </location>
</feature>
<dbReference type="HOGENOM" id="CLU_000445_85_1_6"/>
<evidence type="ECO:0000256" key="6">
    <source>
        <dbReference type="ARBA" id="ARBA00023136"/>
    </source>
</evidence>
<dbReference type="PANTHER" id="PTHR43081">
    <property type="entry name" value="ADENYLATE CYCLASE, TERMINAL-DIFFERENTIATION SPECIFIC-RELATED"/>
    <property type="match status" value="1"/>
</dbReference>
<dbReference type="GO" id="GO:0004016">
    <property type="term" value="F:adenylate cyclase activity"/>
    <property type="evidence" value="ECO:0007669"/>
    <property type="project" value="UniProtKB-ARBA"/>
</dbReference>
<dbReference type="InterPro" id="IPR001054">
    <property type="entry name" value="A/G_cyclase"/>
</dbReference>
<name>A0A090AK60_9GAMM</name>